<evidence type="ECO:0008006" key="3">
    <source>
        <dbReference type="Google" id="ProtNLM"/>
    </source>
</evidence>
<organism evidence="1 2">
    <name type="scientific">Cadophora malorum</name>
    <dbReference type="NCBI Taxonomy" id="108018"/>
    <lineage>
        <taxon>Eukaryota</taxon>
        <taxon>Fungi</taxon>
        <taxon>Dikarya</taxon>
        <taxon>Ascomycota</taxon>
        <taxon>Pezizomycotina</taxon>
        <taxon>Leotiomycetes</taxon>
        <taxon>Helotiales</taxon>
        <taxon>Ploettnerulaceae</taxon>
        <taxon>Cadophora</taxon>
    </lineage>
</organism>
<comment type="caution">
    <text evidence="1">The sequence shown here is derived from an EMBL/GenBank/DDBJ whole genome shotgun (WGS) entry which is preliminary data.</text>
</comment>
<dbReference type="EMBL" id="JAFJYH010000023">
    <property type="protein sequence ID" value="KAG4424246.1"/>
    <property type="molecule type" value="Genomic_DNA"/>
</dbReference>
<reference evidence="1" key="1">
    <citation type="submission" date="2021-02" db="EMBL/GenBank/DDBJ databases">
        <title>Genome sequence Cadophora malorum strain M34.</title>
        <authorList>
            <person name="Stefanovic E."/>
            <person name="Vu D."/>
            <person name="Scully C."/>
            <person name="Dijksterhuis J."/>
            <person name="Roader J."/>
            <person name="Houbraken J."/>
        </authorList>
    </citation>
    <scope>NUCLEOTIDE SEQUENCE</scope>
    <source>
        <strain evidence="1">M34</strain>
    </source>
</reference>
<accession>A0A8H7WGD0</accession>
<gene>
    <name evidence="1" type="ORF">IFR04_002650</name>
</gene>
<dbReference type="OrthoDB" id="3945550at2759"/>
<name>A0A8H7WGD0_9HELO</name>
<dbReference type="AlphaFoldDB" id="A0A8H7WGD0"/>
<sequence length="333" mass="37945">MTSRLMSLSDEVLSLILNQSHFPDIKLHLQGLPVPIRQDYPVIGIHIDDFILMDGLNGYRNISSITAVLHSEHPVVMRRWMDLAASCPNLKGDAFEFETALISFILHVPSLAELEISNPPTKISSLILEHLGAKLRVLSFQGLFRQLPQLPYIEDKVPVEFHLTSQDLRDISNFCPNICSLTIDVLVMAELSQDFLSALSTFACLKILRLFMKIVSKDQERCYLSRDVKLIETMAHFLFDQKVGCRLDKIEVMLGTYYIHDRPDMEFLCYQSNTGQLIVEDNRHEVDAEMFPSYLYDGDNIDEWETAMAGADLEMGQFEENEDDVSNLFGDSS</sequence>
<proteinExistence type="predicted"/>
<protein>
    <recommendedName>
        <fullName evidence="3">F-box domain-containing protein</fullName>
    </recommendedName>
</protein>
<evidence type="ECO:0000313" key="1">
    <source>
        <dbReference type="EMBL" id="KAG4424246.1"/>
    </source>
</evidence>
<dbReference type="Proteomes" id="UP000664132">
    <property type="component" value="Unassembled WGS sequence"/>
</dbReference>
<evidence type="ECO:0000313" key="2">
    <source>
        <dbReference type="Proteomes" id="UP000664132"/>
    </source>
</evidence>
<keyword evidence="2" id="KW-1185">Reference proteome</keyword>